<keyword evidence="3" id="KW-0472">Membrane</keyword>
<reference evidence="4 5" key="1">
    <citation type="submission" date="2015-08" db="EMBL/GenBank/DDBJ databases">
        <authorList>
            <person name="Babu N.S."/>
            <person name="Beckwith C.J."/>
            <person name="Beseler K.G."/>
            <person name="Brison A."/>
            <person name="Carone J.V."/>
            <person name="Caskin T.P."/>
            <person name="Diamond M."/>
            <person name="Durham M.E."/>
            <person name="Foxe J.M."/>
            <person name="Go M."/>
            <person name="Henderson B.A."/>
            <person name="Jones I.B."/>
            <person name="McGettigan J.A."/>
            <person name="Micheletti S.J."/>
            <person name="Nasrallah M.E."/>
            <person name="Ortiz D."/>
            <person name="Piller C.R."/>
            <person name="Privatt S.R."/>
            <person name="Schneider S.L."/>
            <person name="Sharp S."/>
            <person name="Smith T.C."/>
            <person name="Stanton J.D."/>
            <person name="Ullery H.E."/>
            <person name="Wilson R.J."/>
            <person name="Serrano M.G."/>
            <person name="Buck G."/>
            <person name="Lee V."/>
            <person name="Wang Y."/>
            <person name="Carvalho R."/>
            <person name="Voegtly L."/>
            <person name="Shi R."/>
            <person name="Duckworth R."/>
            <person name="Johnson A."/>
            <person name="Loviza R."/>
            <person name="Walstead R."/>
            <person name="Shah Z."/>
            <person name="Kiflezghi M."/>
            <person name="Wade K."/>
            <person name="Ball S.L."/>
            <person name="Bradley K.W."/>
            <person name="Asai D.J."/>
            <person name="Bowman C.A."/>
            <person name="Russell D.A."/>
            <person name="Pope W.H."/>
            <person name="Jacobs-Sera D."/>
            <person name="Hendrix R.W."/>
            <person name="Hatfull G.F."/>
        </authorList>
    </citation>
    <scope>NUCLEOTIDE SEQUENCE [LARGE SCALE GENOMIC DNA]</scope>
    <source>
        <strain evidence="4 5">PUDD_83A45</strain>
    </source>
</reference>
<dbReference type="Pfam" id="PF04203">
    <property type="entry name" value="Sortase"/>
    <property type="match status" value="1"/>
</dbReference>
<dbReference type="STRING" id="156976.AK829_10570"/>
<keyword evidence="5" id="KW-1185">Reference proteome</keyword>
<dbReference type="CDD" id="cd05830">
    <property type="entry name" value="Sortase_E"/>
    <property type="match status" value="1"/>
</dbReference>
<dbReference type="PATRIC" id="fig|156976.3.peg.2128"/>
<dbReference type="InterPro" id="IPR042003">
    <property type="entry name" value="Sortase_E"/>
</dbReference>
<evidence type="ECO:0000313" key="4">
    <source>
        <dbReference type="EMBL" id="AKV59496.1"/>
    </source>
</evidence>
<organism evidence="4 5">
    <name type="scientific">Corynebacterium riegelii</name>
    <dbReference type="NCBI Taxonomy" id="156976"/>
    <lineage>
        <taxon>Bacteria</taxon>
        <taxon>Bacillati</taxon>
        <taxon>Actinomycetota</taxon>
        <taxon>Actinomycetes</taxon>
        <taxon>Mycobacteriales</taxon>
        <taxon>Corynebacteriaceae</taxon>
        <taxon>Corynebacterium</taxon>
    </lineage>
</organism>
<dbReference type="GO" id="GO:0016787">
    <property type="term" value="F:hydrolase activity"/>
    <property type="evidence" value="ECO:0007669"/>
    <property type="project" value="UniProtKB-KW"/>
</dbReference>
<feature type="transmembrane region" description="Helical" evidence="3">
    <location>
        <begin position="46"/>
        <end position="64"/>
    </location>
</feature>
<dbReference type="SUPFAM" id="SSF63817">
    <property type="entry name" value="Sortase"/>
    <property type="match status" value="1"/>
</dbReference>
<dbReference type="Proteomes" id="UP000060016">
    <property type="component" value="Chromosome"/>
</dbReference>
<evidence type="ECO:0000256" key="2">
    <source>
        <dbReference type="PIRSR" id="PIRSR605754-1"/>
    </source>
</evidence>
<dbReference type="KEGG" id="crie:AK829_10570"/>
<dbReference type="NCBIfam" id="NF033747">
    <property type="entry name" value="class_E_sortase"/>
    <property type="match status" value="1"/>
</dbReference>
<sequence>MQSATTGAAMGGAPQPFWPGENLSEYLGKNSGNKARKPARITPGQIIGEVLLTIGAVLLLFAFYESFWTNIASGKMQNEAQSRLEEVWEENWVNPRSVHAPAEGDAFARMYIPSFGPDYRFAIIEGVDPTALLAGPGRYPGTQMPGEPGNFAVAGHRVGKGAPFNDLGQLNACDAIVVETQTQWVTYRVLPMEGDAELRRLSTSTCLPPDLNERIATGDYASVLGRHITLPNDINVVNPMPETPSTEVMPGMESILTLTTCHPQFSNKERMIIHAVKTEAVPKTPDGEGALPAAMTERR</sequence>
<evidence type="ECO:0000256" key="1">
    <source>
        <dbReference type="ARBA" id="ARBA00022801"/>
    </source>
</evidence>
<gene>
    <name evidence="4" type="ORF">AK829_10570</name>
</gene>
<proteinExistence type="predicted"/>
<feature type="active site" description="Proton donor/acceptor" evidence="2">
    <location>
        <position position="156"/>
    </location>
</feature>
<dbReference type="EMBL" id="CP012342">
    <property type="protein sequence ID" value="AKV59496.1"/>
    <property type="molecule type" value="Genomic_DNA"/>
</dbReference>
<name>A0A0K1RE65_9CORY</name>
<dbReference type="InterPro" id="IPR005754">
    <property type="entry name" value="Sortase"/>
</dbReference>
<keyword evidence="3" id="KW-1133">Transmembrane helix</keyword>
<dbReference type="Gene3D" id="2.40.260.10">
    <property type="entry name" value="Sortase"/>
    <property type="match status" value="1"/>
</dbReference>
<keyword evidence="1" id="KW-0378">Hydrolase</keyword>
<dbReference type="InterPro" id="IPR023365">
    <property type="entry name" value="Sortase_dom-sf"/>
</dbReference>
<accession>A0A0K1RE65</accession>
<feature type="active site" description="Acyl-thioester intermediate" evidence="2">
    <location>
        <position position="261"/>
    </location>
</feature>
<dbReference type="AlphaFoldDB" id="A0A0K1RE65"/>
<evidence type="ECO:0000256" key="3">
    <source>
        <dbReference type="SAM" id="Phobius"/>
    </source>
</evidence>
<protein>
    <submittedName>
        <fullName evidence="4">Housekeeping sortase</fullName>
    </submittedName>
</protein>
<dbReference type="RefSeq" id="WP_052205789.1">
    <property type="nucleotide sequence ID" value="NZ_CP012342.1"/>
</dbReference>
<dbReference type="InterPro" id="IPR053465">
    <property type="entry name" value="Sortase_Class_E"/>
</dbReference>
<keyword evidence="3" id="KW-0812">Transmembrane</keyword>
<evidence type="ECO:0000313" key="5">
    <source>
        <dbReference type="Proteomes" id="UP000060016"/>
    </source>
</evidence>